<dbReference type="PROSITE" id="PS50803">
    <property type="entry name" value="OAR"/>
    <property type="match status" value="1"/>
</dbReference>
<keyword evidence="3" id="KW-0805">Transcription regulation</keyword>
<accession>A0A9D4QMK7</accession>
<evidence type="ECO:0000313" key="13">
    <source>
        <dbReference type="Proteomes" id="UP000828390"/>
    </source>
</evidence>
<evidence type="ECO:0000256" key="3">
    <source>
        <dbReference type="ARBA" id="ARBA00023015"/>
    </source>
</evidence>
<protein>
    <submittedName>
        <fullName evidence="12">Uncharacterized protein</fullName>
    </submittedName>
</protein>
<evidence type="ECO:0000259" key="11">
    <source>
        <dbReference type="PROSITE" id="PS50803"/>
    </source>
</evidence>
<comment type="subcellular location">
    <subcellularLocation>
        <location evidence="1 8 9">Nucleus</location>
    </subcellularLocation>
</comment>
<dbReference type="InterPro" id="IPR003654">
    <property type="entry name" value="OAR_dom"/>
</dbReference>
<dbReference type="CDD" id="cd00086">
    <property type="entry name" value="homeodomain"/>
    <property type="match status" value="1"/>
</dbReference>
<comment type="caution">
    <text evidence="12">The sequence shown here is derived from an EMBL/GenBank/DDBJ whole genome shotgun (WGS) entry which is preliminary data.</text>
</comment>
<keyword evidence="6" id="KW-0804">Transcription</keyword>
<feature type="DNA-binding region" description="Homeobox" evidence="8">
    <location>
        <begin position="131"/>
        <end position="190"/>
    </location>
</feature>
<dbReference type="PROSITE" id="PS50071">
    <property type="entry name" value="HOMEOBOX_2"/>
    <property type="match status" value="1"/>
</dbReference>
<dbReference type="Proteomes" id="UP000828390">
    <property type="component" value="Unassembled WGS sequence"/>
</dbReference>
<gene>
    <name evidence="12" type="ORF">DPMN_108993</name>
</gene>
<feature type="domain" description="OAR" evidence="11">
    <location>
        <begin position="295"/>
        <end position="308"/>
    </location>
</feature>
<dbReference type="InterPro" id="IPR043562">
    <property type="entry name" value="RAX/RAX2"/>
</dbReference>
<dbReference type="SMART" id="SM00389">
    <property type="entry name" value="HOX"/>
    <property type="match status" value="1"/>
</dbReference>
<dbReference type="OrthoDB" id="6159439at2759"/>
<dbReference type="InterPro" id="IPR017970">
    <property type="entry name" value="Homeobox_CS"/>
</dbReference>
<dbReference type="FunFam" id="1.10.10.60:FF:000071">
    <property type="entry name" value="Retinal homeobox gene 2"/>
    <property type="match status" value="1"/>
</dbReference>
<dbReference type="Pfam" id="PF00046">
    <property type="entry name" value="Homeodomain"/>
    <property type="match status" value="1"/>
</dbReference>
<evidence type="ECO:0000259" key="10">
    <source>
        <dbReference type="PROSITE" id="PS50071"/>
    </source>
</evidence>
<dbReference type="GO" id="GO:0000978">
    <property type="term" value="F:RNA polymerase II cis-regulatory region sequence-specific DNA binding"/>
    <property type="evidence" value="ECO:0007669"/>
    <property type="project" value="TreeGrafter"/>
</dbReference>
<dbReference type="SUPFAM" id="SSF46689">
    <property type="entry name" value="Homeodomain-like"/>
    <property type="match status" value="1"/>
</dbReference>
<dbReference type="Gene3D" id="1.10.10.60">
    <property type="entry name" value="Homeodomain-like"/>
    <property type="match status" value="1"/>
</dbReference>
<evidence type="ECO:0000313" key="12">
    <source>
        <dbReference type="EMBL" id="KAH3835635.1"/>
    </source>
</evidence>
<evidence type="ECO:0000256" key="7">
    <source>
        <dbReference type="ARBA" id="ARBA00023242"/>
    </source>
</evidence>
<keyword evidence="13" id="KW-1185">Reference proteome</keyword>
<name>A0A9D4QMK7_DREPO</name>
<dbReference type="PANTHER" id="PTHR46271:SF4">
    <property type="entry name" value="HOMEOBOX PROTEIN, PUTATIVE-RELATED"/>
    <property type="match status" value="1"/>
</dbReference>
<evidence type="ECO:0000256" key="5">
    <source>
        <dbReference type="ARBA" id="ARBA00023155"/>
    </source>
</evidence>
<organism evidence="12 13">
    <name type="scientific">Dreissena polymorpha</name>
    <name type="common">Zebra mussel</name>
    <name type="synonym">Mytilus polymorpha</name>
    <dbReference type="NCBI Taxonomy" id="45954"/>
    <lineage>
        <taxon>Eukaryota</taxon>
        <taxon>Metazoa</taxon>
        <taxon>Spiralia</taxon>
        <taxon>Lophotrochozoa</taxon>
        <taxon>Mollusca</taxon>
        <taxon>Bivalvia</taxon>
        <taxon>Autobranchia</taxon>
        <taxon>Heteroconchia</taxon>
        <taxon>Euheterodonta</taxon>
        <taxon>Imparidentia</taxon>
        <taxon>Neoheterodontei</taxon>
        <taxon>Myida</taxon>
        <taxon>Dreissenoidea</taxon>
        <taxon>Dreissenidae</taxon>
        <taxon>Dreissena</taxon>
    </lineage>
</organism>
<dbReference type="InterPro" id="IPR009057">
    <property type="entry name" value="Homeodomain-like_sf"/>
</dbReference>
<dbReference type="GO" id="GO:0045944">
    <property type="term" value="P:positive regulation of transcription by RNA polymerase II"/>
    <property type="evidence" value="ECO:0007669"/>
    <property type="project" value="InterPro"/>
</dbReference>
<evidence type="ECO:0000256" key="8">
    <source>
        <dbReference type="PROSITE-ProRule" id="PRU00108"/>
    </source>
</evidence>
<comment type="similarity">
    <text evidence="2">Belongs to the paired homeobox family. Bicoid subfamily.</text>
</comment>
<dbReference type="Pfam" id="PF03826">
    <property type="entry name" value="OAR"/>
    <property type="match status" value="1"/>
</dbReference>
<evidence type="ECO:0000256" key="9">
    <source>
        <dbReference type="RuleBase" id="RU000682"/>
    </source>
</evidence>
<evidence type="ECO:0000256" key="6">
    <source>
        <dbReference type="ARBA" id="ARBA00023163"/>
    </source>
</evidence>
<keyword evidence="4 8" id="KW-0238">DNA-binding</keyword>
<reference evidence="12" key="1">
    <citation type="journal article" date="2019" name="bioRxiv">
        <title>The Genome of the Zebra Mussel, Dreissena polymorpha: A Resource for Invasive Species Research.</title>
        <authorList>
            <person name="McCartney M.A."/>
            <person name="Auch B."/>
            <person name="Kono T."/>
            <person name="Mallez S."/>
            <person name="Zhang Y."/>
            <person name="Obille A."/>
            <person name="Becker A."/>
            <person name="Abrahante J.E."/>
            <person name="Garbe J."/>
            <person name="Badalamenti J.P."/>
            <person name="Herman A."/>
            <person name="Mangelson H."/>
            <person name="Liachko I."/>
            <person name="Sullivan S."/>
            <person name="Sone E.D."/>
            <person name="Koren S."/>
            <person name="Silverstein K.A.T."/>
            <person name="Beckman K.B."/>
            <person name="Gohl D.M."/>
        </authorList>
    </citation>
    <scope>NUCLEOTIDE SEQUENCE</scope>
    <source>
        <strain evidence="12">Duluth1</strain>
        <tissue evidence="12">Whole animal</tissue>
    </source>
</reference>
<feature type="domain" description="Homeobox" evidence="10">
    <location>
        <begin position="129"/>
        <end position="189"/>
    </location>
</feature>
<evidence type="ECO:0000256" key="1">
    <source>
        <dbReference type="ARBA" id="ARBA00004123"/>
    </source>
</evidence>
<dbReference type="InterPro" id="IPR001356">
    <property type="entry name" value="HD"/>
</dbReference>
<evidence type="ECO:0000256" key="4">
    <source>
        <dbReference type="ARBA" id="ARBA00023125"/>
    </source>
</evidence>
<sequence>MANILSSSNPYYSIEALIGCQKKVFAGGENAQTSRLPKVQTHNLSGDCHVDFMQRRSYQNDTQGEQGLFDLKECDAQKSLAGMATKGHRRKAYSNGNKQLPEYENVSKEQLLKKREESIHELNESDARKKTRRNRTTFTTYQLHELERAFEKSHYPDVYSREELALKIHLPEVRVQVWFQNRRAKWRRQEKLESAGFKLTENFPLSSLNSISCRSGPGSLPLDPWVSHLSSNSFGQSTQVSMTASPSPPISSQFAQLFSTAPPFSGAHTPSHVSNALQNLFGGFTRIEDGDPRNSSIASLRMRAREHIGHLERKYLV</sequence>
<dbReference type="GO" id="GO:0005634">
    <property type="term" value="C:nucleus"/>
    <property type="evidence" value="ECO:0007669"/>
    <property type="project" value="UniProtKB-SubCell"/>
</dbReference>
<proteinExistence type="inferred from homology"/>
<evidence type="ECO:0000256" key="2">
    <source>
        <dbReference type="ARBA" id="ARBA00006503"/>
    </source>
</evidence>
<keyword evidence="5 8" id="KW-0371">Homeobox</keyword>
<dbReference type="PROSITE" id="PS00027">
    <property type="entry name" value="HOMEOBOX_1"/>
    <property type="match status" value="1"/>
</dbReference>
<dbReference type="PANTHER" id="PTHR46271">
    <property type="entry name" value="HOMEOBOX PROTEIN, PUTATIVE-RELATED"/>
    <property type="match status" value="1"/>
</dbReference>
<reference evidence="12" key="2">
    <citation type="submission" date="2020-11" db="EMBL/GenBank/DDBJ databases">
        <authorList>
            <person name="McCartney M.A."/>
            <person name="Auch B."/>
            <person name="Kono T."/>
            <person name="Mallez S."/>
            <person name="Becker A."/>
            <person name="Gohl D.M."/>
            <person name="Silverstein K.A.T."/>
            <person name="Koren S."/>
            <person name="Bechman K.B."/>
            <person name="Herman A."/>
            <person name="Abrahante J.E."/>
            <person name="Garbe J."/>
        </authorList>
    </citation>
    <scope>NUCLEOTIDE SEQUENCE</scope>
    <source>
        <strain evidence="12">Duluth1</strain>
        <tissue evidence="12">Whole animal</tissue>
    </source>
</reference>
<keyword evidence="7 8" id="KW-0539">Nucleus</keyword>
<dbReference type="GO" id="GO:0000981">
    <property type="term" value="F:DNA-binding transcription factor activity, RNA polymerase II-specific"/>
    <property type="evidence" value="ECO:0007669"/>
    <property type="project" value="InterPro"/>
</dbReference>
<dbReference type="EMBL" id="JAIWYP010000004">
    <property type="protein sequence ID" value="KAH3835635.1"/>
    <property type="molecule type" value="Genomic_DNA"/>
</dbReference>
<dbReference type="AlphaFoldDB" id="A0A9D4QMK7"/>